<evidence type="ECO:0000313" key="2">
    <source>
        <dbReference type="EMBL" id="WQG91253.1"/>
    </source>
</evidence>
<sequence>MKGLLIIILLTLTFDAIAQDSIPRRRRDYGYDVDTVPKLDLIDIVSKTFNIHGKKMPKKGDKRVYYSLVPIPTNIPGGGVALITSTNAAFYMGPRSSTNLSNVSFAPSFSFNGRFSFSFHSNIWLTGNKDNVTGDMRFIINPQYTWGLGKGVPDDQKELLYSNYFRFYQTWLHKIDGGKWMAGLGYMLDWYSAIRFKNTDSITLPEFSHYTYGTEPGKHSVSSGLTLNVQKDARQNSINPQAGYYFNSVLRYNFKWLGSTDNWPSLYVDYRRYLHFGDSRSQNVLALWGFYWTSLSNKTPYLDLPSIGWDPTTHSGRGITQNRYRGKSLLDLEAEYRRDITPNGFLGFVVFANMNTVTNPDNYRFTAPHPAVGAGLRVKFNKRSNTNIAFDYGISSAGGCFSIMLGEAF</sequence>
<evidence type="ECO:0000313" key="4">
    <source>
        <dbReference type="Proteomes" id="UP001326715"/>
    </source>
</evidence>
<dbReference type="OrthoDB" id="621220at2"/>
<evidence type="ECO:0000313" key="1">
    <source>
        <dbReference type="EMBL" id="SFW88692.1"/>
    </source>
</evidence>
<dbReference type="Proteomes" id="UP000183788">
    <property type="component" value="Unassembled WGS sequence"/>
</dbReference>
<evidence type="ECO:0000313" key="3">
    <source>
        <dbReference type="Proteomes" id="UP000183788"/>
    </source>
</evidence>
<proteinExistence type="predicted"/>
<keyword evidence="4" id="KW-1185">Reference proteome</keyword>
<organism evidence="1 3">
    <name type="scientific">Chitinophaga sancti</name>
    <dbReference type="NCBI Taxonomy" id="1004"/>
    <lineage>
        <taxon>Bacteria</taxon>
        <taxon>Pseudomonadati</taxon>
        <taxon>Bacteroidota</taxon>
        <taxon>Chitinophagia</taxon>
        <taxon>Chitinophagales</taxon>
        <taxon>Chitinophagaceae</taxon>
        <taxon>Chitinophaga</taxon>
    </lineage>
</organism>
<gene>
    <name evidence="1" type="ORF">SAMN05661012_06296</name>
    <name evidence="2" type="ORF">SR876_07065</name>
</gene>
<dbReference type="Gene3D" id="2.40.160.50">
    <property type="entry name" value="membrane protein fhac: a member of the omp85/tpsb transporter family"/>
    <property type="match status" value="1"/>
</dbReference>
<name>A0A1K1SWS9_9BACT</name>
<reference evidence="1 3" key="1">
    <citation type="submission" date="2016-11" db="EMBL/GenBank/DDBJ databases">
        <authorList>
            <person name="Jaros S."/>
            <person name="Januszkiewicz K."/>
            <person name="Wedrychowicz H."/>
        </authorList>
    </citation>
    <scope>NUCLEOTIDE SEQUENCE [LARGE SCALE GENOMIC DNA]</scope>
    <source>
        <strain evidence="1 3">DSM 784</strain>
    </source>
</reference>
<protein>
    <recommendedName>
        <fullName evidence="5">Surface antigen</fullName>
    </recommendedName>
</protein>
<accession>A0A1K1SWS9</accession>
<dbReference type="EMBL" id="FPIZ01000037">
    <property type="protein sequence ID" value="SFW88692.1"/>
    <property type="molecule type" value="Genomic_DNA"/>
</dbReference>
<dbReference type="STRING" id="1004.SAMN05661012_06296"/>
<dbReference type="RefSeq" id="WP_072366073.1">
    <property type="nucleotide sequence ID" value="NZ_CP139972.1"/>
</dbReference>
<dbReference type="EMBL" id="CP140154">
    <property type="protein sequence ID" value="WQG91253.1"/>
    <property type="molecule type" value="Genomic_DNA"/>
</dbReference>
<evidence type="ECO:0008006" key="5">
    <source>
        <dbReference type="Google" id="ProtNLM"/>
    </source>
</evidence>
<dbReference type="AlphaFoldDB" id="A0A1K1SWS9"/>
<reference evidence="2 4" key="2">
    <citation type="submission" date="2023-11" db="EMBL/GenBank/DDBJ databases">
        <title>MicrobeMod: A computational toolkit for identifying prokaryotic methylation and restriction-modification with nanopore sequencing.</title>
        <authorList>
            <person name="Crits-Christoph A."/>
            <person name="Kang S.C."/>
            <person name="Lee H."/>
            <person name="Ostrov N."/>
        </authorList>
    </citation>
    <scope>NUCLEOTIDE SEQUENCE [LARGE SCALE GENOMIC DNA]</scope>
    <source>
        <strain evidence="2 4">ATCC 23090</strain>
    </source>
</reference>
<dbReference type="Proteomes" id="UP001326715">
    <property type="component" value="Chromosome"/>
</dbReference>